<name>A0A3B1CBR2_9ZZZZ</name>
<dbReference type="PANTHER" id="PTHR15811:SF5">
    <property type="entry name" value="MTH938 DOMAIN-CONTAINING PROTEIN"/>
    <property type="match status" value="1"/>
</dbReference>
<dbReference type="AlphaFoldDB" id="A0A3B1CBR2"/>
<proteinExistence type="predicted"/>
<gene>
    <name evidence="1" type="ORF">MNBD_NITROSPIRAE02-707</name>
</gene>
<dbReference type="InterPro" id="IPR036748">
    <property type="entry name" value="MTH938-like_sf"/>
</dbReference>
<accession>A0A3B1CBR2</accession>
<sequence length="112" mass="12620">MHIDSYTFGRIVIDGKTYTSDVLVFPERVVSPWWRRQGHLLQMEDLAEVIRERPEVLIVGKGFSGLMKVPQGLMDELGSKGIEVIAERTTRAVTIFNDYSGERVAAALHLTC</sequence>
<organism evidence="1">
    <name type="scientific">hydrothermal vent metagenome</name>
    <dbReference type="NCBI Taxonomy" id="652676"/>
    <lineage>
        <taxon>unclassified sequences</taxon>
        <taxon>metagenomes</taxon>
        <taxon>ecological metagenomes</taxon>
    </lineage>
</organism>
<dbReference type="Pfam" id="PF04430">
    <property type="entry name" value="DUF498"/>
    <property type="match status" value="1"/>
</dbReference>
<reference evidence="1" key="1">
    <citation type="submission" date="2018-06" db="EMBL/GenBank/DDBJ databases">
        <authorList>
            <person name="Zhirakovskaya E."/>
        </authorList>
    </citation>
    <scope>NUCLEOTIDE SEQUENCE</scope>
</reference>
<dbReference type="GO" id="GO:0005737">
    <property type="term" value="C:cytoplasm"/>
    <property type="evidence" value="ECO:0007669"/>
    <property type="project" value="TreeGrafter"/>
</dbReference>
<dbReference type="Gene3D" id="3.40.1230.10">
    <property type="entry name" value="MTH938-like"/>
    <property type="match status" value="1"/>
</dbReference>
<dbReference type="InterPro" id="IPR007523">
    <property type="entry name" value="NDUFAF3/AAMDC"/>
</dbReference>
<dbReference type="SUPFAM" id="SSF64076">
    <property type="entry name" value="MTH938-like"/>
    <property type="match status" value="1"/>
</dbReference>
<evidence type="ECO:0000313" key="1">
    <source>
        <dbReference type="EMBL" id="VAX27916.1"/>
    </source>
</evidence>
<dbReference type="PANTHER" id="PTHR15811">
    <property type="entry name" value="MTH938 DOMAIN-CONTAINING PROTEIN"/>
    <property type="match status" value="1"/>
</dbReference>
<dbReference type="EMBL" id="UOGH01000067">
    <property type="protein sequence ID" value="VAX27916.1"/>
    <property type="molecule type" value="Genomic_DNA"/>
</dbReference>
<protein>
    <submittedName>
        <fullName evidence="1">Uncharacterized protein</fullName>
    </submittedName>
</protein>